<proteinExistence type="predicted"/>
<accession>A0ACC0PCS6</accession>
<reference evidence="1" key="1">
    <citation type="submission" date="2022-02" db="EMBL/GenBank/DDBJ databases">
        <title>Plant Genome Project.</title>
        <authorList>
            <person name="Zhang R.-G."/>
        </authorList>
    </citation>
    <scope>NUCLEOTIDE SEQUENCE</scope>
    <source>
        <strain evidence="1">AT1</strain>
    </source>
</reference>
<dbReference type="Proteomes" id="UP001062846">
    <property type="component" value="Chromosome 3"/>
</dbReference>
<keyword evidence="2" id="KW-1185">Reference proteome</keyword>
<protein>
    <submittedName>
        <fullName evidence="1">Uncharacterized protein</fullName>
    </submittedName>
</protein>
<evidence type="ECO:0000313" key="1">
    <source>
        <dbReference type="EMBL" id="KAI8563366.1"/>
    </source>
</evidence>
<name>A0ACC0PCS6_RHOML</name>
<organism evidence="1 2">
    <name type="scientific">Rhododendron molle</name>
    <name type="common">Chinese azalea</name>
    <name type="synonym">Azalea mollis</name>
    <dbReference type="NCBI Taxonomy" id="49168"/>
    <lineage>
        <taxon>Eukaryota</taxon>
        <taxon>Viridiplantae</taxon>
        <taxon>Streptophyta</taxon>
        <taxon>Embryophyta</taxon>
        <taxon>Tracheophyta</taxon>
        <taxon>Spermatophyta</taxon>
        <taxon>Magnoliopsida</taxon>
        <taxon>eudicotyledons</taxon>
        <taxon>Gunneridae</taxon>
        <taxon>Pentapetalae</taxon>
        <taxon>asterids</taxon>
        <taxon>Ericales</taxon>
        <taxon>Ericaceae</taxon>
        <taxon>Ericoideae</taxon>
        <taxon>Rhodoreae</taxon>
        <taxon>Rhododendron</taxon>
    </lineage>
</organism>
<sequence length="402" mass="46789">MEIEDMNLEENPNLDVVLEPRVGILFNFEDEAKECYEEFEQNWANLIKQFNLQSNDWLVGLYKERHRWVPAFLNDIFWTRMSSTQRNESMNSYFDSYIHSNTTLKEFVEQYDNTLHKKVQKEEEANVRSLNVQIQKVSPYKFENQIFQQAYTIAKCKEFRDQVAFKIGCNLTIGPVVNGISEFHIKQDILVGKKKDRCKTRAFLVHFNEESGETNCNCRLFESKGMVCTHMISVWSKKKLEVVPDKYIPRRWSKNLIRSHTKIKVSYVNWNSKLEFAHYDSLLKLFNEAADKAMYSIGKTDRMVNRLREIQAENDLDAEECASNMAMVGDAQIDMESFQDKSIILGDPSKGPRRGPPPTKRKQSVTEQIIRKNVKSNKRVQFSRANAKSIQPSQGSVGYLGT</sequence>
<evidence type="ECO:0000313" key="2">
    <source>
        <dbReference type="Proteomes" id="UP001062846"/>
    </source>
</evidence>
<dbReference type="EMBL" id="CM046390">
    <property type="protein sequence ID" value="KAI8563366.1"/>
    <property type="molecule type" value="Genomic_DNA"/>
</dbReference>
<comment type="caution">
    <text evidence="1">The sequence shown here is derived from an EMBL/GenBank/DDBJ whole genome shotgun (WGS) entry which is preliminary data.</text>
</comment>
<gene>
    <name evidence="1" type="ORF">RHMOL_Rhmol03G0106400</name>
</gene>